<evidence type="ECO:0000313" key="2">
    <source>
        <dbReference type="EMBL" id="TNY19400.1"/>
    </source>
</evidence>
<sequence>MAKGLFAVYRDDPAPAGPSGTLARSAAAPPNKASARRKDGATRSEGGLRVSRLGDKENVDPLGGVRAGGQAALVGKAGKKPALGAKRGDDEGRCGAAAGAKKAPRAVAGQRGLSSGGPTNAVCTGTLRTRVLPDLPPLEPEEDVVAAPAASCAAPAIADVVLDDEPDLSSRTSCDTNPLSASTCSSARDSGYARSLRGTGSETDLDVDTAAAFADEDASVEVEVSDGREADRRARALTESPLAEITQAFTGLGGFSAANMASPTPSHVRPTSSRPAPPTRTRSSPSKIPSLSALPTRMAPYAYSTTATTKRAKPAQAGGDKPRTGPLRF</sequence>
<dbReference type="EMBL" id="SOZI01000097">
    <property type="protein sequence ID" value="TNY19400.1"/>
    <property type="molecule type" value="Genomic_DNA"/>
</dbReference>
<comment type="caution">
    <text evidence="2">The sequence shown here is derived from an EMBL/GenBank/DDBJ whole genome shotgun (WGS) entry which is preliminary data.</text>
</comment>
<proteinExistence type="predicted"/>
<feature type="region of interest" description="Disordered" evidence="1">
    <location>
        <begin position="1"/>
        <end position="122"/>
    </location>
</feature>
<feature type="compositionally biased region" description="Low complexity" evidence="1">
    <location>
        <begin position="71"/>
        <end position="85"/>
    </location>
</feature>
<dbReference type="Proteomes" id="UP000311382">
    <property type="component" value="Unassembled WGS sequence"/>
</dbReference>
<dbReference type="OrthoDB" id="2535845at2759"/>
<feature type="compositionally biased region" description="Polar residues" evidence="1">
    <location>
        <begin position="112"/>
        <end position="122"/>
    </location>
</feature>
<evidence type="ECO:0000256" key="1">
    <source>
        <dbReference type="SAM" id="MobiDB-lite"/>
    </source>
</evidence>
<feature type="compositionally biased region" description="Polar residues" evidence="1">
    <location>
        <begin position="169"/>
        <end position="188"/>
    </location>
</feature>
<evidence type="ECO:0000313" key="3">
    <source>
        <dbReference type="Proteomes" id="UP000311382"/>
    </source>
</evidence>
<dbReference type="AlphaFoldDB" id="A0A5C5FRG5"/>
<feature type="region of interest" description="Disordered" evidence="1">
    <location>
        <begin position="255"/>
        <end position="329"/>
    </location>
</feature>
<reference evidence="2 3" key="1">
    <citation type="submission" date="2019-03" db="EMBL/GenBank/DDBJ databases">
        <title>Rhodosporidium diobovatum UCD-FST 08-225 genome sequencing, assembly, and annotation.</title>
        <authorList>
            <person name="Fakankun I.U."/>
            <person name="Fristensky B."/>
            <person name="Levin D.B."/>
        </authorList>
    </citation>
    <scope>NUCLEOTIDE SEQUENCE [LARGE SCALE GENOMIC DNA]</scope>
    <source>
        <strain evidence="2 3">UCD-FST 08-225</strain>
    </source>
</reference>
<feature type="compositionally biased region" description="Low complexity" evidence="1">
    <location>
        <begin position="94"/>
        <end position="109"/>
    </location>
</feature>
<gene>
    <name evidence="2" type="ORF">DMC30DRAFT_306786</name>
</gene>
<feature type="compositionally biased region" description="Low complexity" evidence="1">
    <location>
        <begin position="269"/>
        <end position="286"/>
    </location>
</feature>
<organism evidence="2 3">
    <name type="scientific">Rhodotorula diobovata</name>
    <dbReference type="NCBI Taxonomy" id="5288"/>
    <lineage>
        <taxon>Eukaryota</taxon>
        <taxon>Fungi</taxon>
        <taxon>Dikarya</taxon>
        <taxon>Basidiomycota</taxon>
        <taxon>Pucciniomycotina</taxon>
        <taxon>Microbotryomycetes</taxon>
        <taxon>Sporidiobolales</taxon>
        <taxon>Sporidiobolaceae</taxon>
        <taxon>Rhodotorula</taxon>
    </lineage>
</organism>
<protein>
    <submittedName>
        <fullName evidence="2">Serine/arginine repetitive matrix protein 2</fullName>
    </submittedName>
</protein>
<feature type="region of interest" description="Disordered" evidence="1">
    <location>
        <begin position="164"/>
        <end position="203"/>
    </location>
</feature>
<name>A0A5C5FRG5_9BASI</name>
<accession>A0A5C5FRG5</accession>
<keyword evidence="3" id="KW-1185">Reference proteome</keyword>